<evidence type="ECO:0000313" key="5">
    <source>
        <dbReference type="Proteomes" id="UP000625527"/>
    </source>
</evidence>
<feature type="region of interest" description="Disordered" evidence="1">
    <location>
        <begin position="422"/>
        <end position="450"/>
    </location>
</feature>
<evidence type="ECO:0000313" key="4">
    <source>
        <dbReference type="EMBL" id="MBE1877528.1"/>
    </source>
</evidence>
<reference evidence="4 5" key="1">
    <citation type="submission" date="2020-10" db="EMBL/GenBank/DDBJ databases">
        <title>Myceligenerans pegani sp. nov., an endophytic actinomycete isolated from Peganum harmala L. in Xinjiang, China.</title>
        <authorList>
            <person name="Xin L."/>
        </authorList>
    </citation>
    <scope>NUCLEOTIDE SEQUENCE [LARGE SCALE GENOMIC DNA]</scope>
    <source>
        <strain evidence="4 5">TRM65318</strain>
    </source>
</reference>
<proteinExistence type="predicted"/>
<dbReference type="RefSeq" id="WP_192864086.1">
    <property type="nucleotide sequence ID" value="NZ_JADAQT010000103.1"/>
</dbReference>
<evidence type="ECO:0000256" key="2">
    <source>
        <dbReference type="SAM" id="Phobius"/>
    </source>
</evidence>
<dbReference type="Proteomes" id="UP000625527">
    <property type="component" value="Unassembled WGS sequence"/>
</dbReference>
<dbReference type="SUPFAM" id="SSF51261">
    <property type="entry name" value="Duplicated hybrid motif"/>
    <property type="match status" value="1"/>
</dbReference>
<dbReference type="InterPro" id="IPR016047">
    <property type="entry name" value="M23ase_b-sheet_dom"/>
</dbReference>
<comment type="caution">
    <text evidence="4">The sequence shown here is derived from an EMBL/GenBank/DDBJ whole genome shotgun (WGS) entry which is preliminary data.</text>
</comment>
<feature type="transmembrane region" description="Helical" evidence="2">
    <location>
        <begin position="52"/>
        <end position="80"/>
    </location>
</feature>
<dbReference type="PANTHER" id="PTHR21666:SF270">
    <property type="entry name" value="MUREIN HYDROLASE ACTIVATOR ENVC"/>
    <property type="match status" value="1"/>
</dbReference>
<name>A0ABR9N1J3_9MICO</name>
<dbReference type="InterPro" id="IPR011055">
    <property type="entry name" value="Dup_hybrid_motif"/>
</dbReference>
<keyword evidence="2" id="KW-0812">Transmembrane</keyword>
<organism evidence="4 5">
    <name type="scientific">Myceligenerans pegani</name>
    <dbReference type="NCBI Taxonomy" id="2776917"/>
    <lineage>
        <taxon>Bacteria</taxon>
        <taxon>Bacillati</taxon>
        <taxon>Actinomycetota</taxon>
        <taxon>Actinomycetes</taxon>
        <taxon>Micrococcales</taxon>
        <taxon>Promicromonosporaceae</taxon>
        <taxon>Myceligenerans</taxon>
    </lineage>
</organism>
<evidence type="ECO:0000259" key="3">
    <source>
        <dbReference type="Pfam" id="PF01551"/>
    </source>
</evidence>
<protein>
    <submittedName>
        <fullName evidence="4">M23 family metallopeptidase</fullName>
    </submittedName>
</protein>
<dbReference type="Gene3D" id="2.70.70.10">
    <property type="entry name" value="Glucose Permease (Domain IIA)"/>
    <property type="match status" value="1"/>
</dbReference>
<dbReference type="EMBL" id="JADAQT010000103">
    <property type="protein sequence ID" value="MBE1877528.1"/>
    <property type="molecule type" value="Genomic_DNA"/>
</dbReference>
<keyword evidence="5" id="KW-1185">Reference proteome</keyword>
<dbReference type="InterPro" id="IPR050570">
    <property type="entry name" value="Cell_wall_metabolism_enzyme"/>
</dbReference>
<gene>
    <name evidence="4" type="ORF">IHE71_17715</name>
</gene>
<feature type="domain" description="M23ase beta-sheet core" evidence="3">
    <location>
        <begin position="307"/>
        <end position="413"/>
    </location>
</feature>
<sequence length="450" mass="45630">MAHGADQATVVSGSRLARQGGRLAARALGRAARRAATPGRGPKKDDHTRRALLVLAVLGVATLALPAALVGMVVLVAGMIGGQQSMTGGSGCGVSGSVVVAAGDGAQQAAGGFTAEQLQNGTVIVQVGAERGVPAKAQAIALMTALGESGMRNLTYGDDRFGVRNPDGSLTSSIGMFQEQKWFGTVEERLDPVASSGRFYDRLLAVEGWQAMEPTIAAHKAQRNADPYHYASYWDRALQVMRLVSGADEQDLEALSASIQGASPGAPCLTGAIGRAAVSAGGWANPAVGTKASGYGPRNTGIAGASRFHQGQDIAAACGTPVYAAATGRVVISGGTGWGTGNTIRIEHGLGLDTTYGHLLTGTNLVSVGDIVEAGQQIASMGGDSRVDPAGAGTSSGCHLHFEVRMNAQAVDPEPFMAQQGVTLGTAAPAQVPEPMEPGDEGTDPAQAAP</sequence>
<keyword evidence="2" id="KW-0472">Membrane</keyword>
<accession>A0ABR9N1J3</accession>
<dbReference type="Pfam" id="PF01551">
    <property type="entry name" value="Peptidase_M23"/>
    <property type="match status" value="1"/>
</dbReference>
<evidence type="ECO:0000256" key="1">
    <source>
        <dbReference type="SAM" id="MobiDB-lite"/>
    </source>
</evidence>
<keyword evidence="2" id="KW-1133">Transmembrane helix</keyword>
<dbReference type="CDD" id="cd12797">
    <property type="entry name" value="M23_peptidase"/>
    <property type="match status" value="1"/>
</dbReference>
<dbReference type="PANTHER" id="PTHR21666">
    <property type="entry name" value="PEPTIDASE-RELATED"/>
    <property type="match status" value="1"/>
</dbReference>